<dbReference type="HOGENOM" id="CLU_2437672_0_0_11"/>
<proteinExistence type="predicted"/>
<dbReference type="EMBL" id="ADNV01000332">
    <property type="protein sequence ID" value="EFG75186.1"/>
    <property type="molecule type" value="Genomic_DNA"/>
</dbReference>
<organism evidence="1 2">
    <name type="scientific">Mycobacterium parascrofulaceum ATCC BAA-614</name>
    <dbReference type="NCBI Taxonomy" id="525368"/>
    <lineage>
        <taxon>Bacteria</taxon>
        <taxon>Bacillati</taxon>
        <taxon>Actinomycetota</taxon>
        <taxon>Actinomycetes</taxon>
        <taxon>Mycobacteriales</taxon>
        <taxon>Mycobacteriaceae</taxon>
        <taxon>Mycobacterium</taxon>
        <taxon>Mycobacterium simiae complex</taxon>
    </lineage>
</organism>
<evidence type="ECO:0000313" key="2">
    <source>
        <dbReference type="Proteomes" id="UP000003653"/>
    </source>
</evidence>
<reference evidence="1 2" key="1">
    <citation type="submission" date="2010-04" db="EMBL/GenBank/DDBJ databases">
        <authorList>
            <person name="Muzny D."/>
            <person name="Qin X."/>
            <person name="Deng J."/>
            <person name="Jiang H."/>
            <person name="Liu Y."/>
            <person name="Qu J."/>
            <person name="Song X.-Z."/>
            <person name="Zhang L."/>
            <person name="Thornton R."/>
            <person name="Coyle M."/>
            <person name="Francisco L."/>
            <person name="Jackson L."/>
            <person name="Javaid M."/>
            <person name="Korchina V."/>
            <person name="Kovar C."/>
            <person name="Mata R."/>
            <person name="Mathew T."/>
            <person name="Ngo R."/>
            <person name="Nguyen L."/>
            <person name="Nguyen N."/>
            <person name="Okwuonu G."/>
            <person name="Ongeri F."/>
            <person name="Pham C."/>
            <person name="Simmons D."/>
            <person name="Wilczek-Boney K."/>
            <person name="Hale W."/>
            <person name="Jakkamsetti A."/>
            <person name="Pham P."/>
            <person name="Ruth R."/>
            <person name="San Lucas F."/>
            <person name="Warren J."/>
            <person name="Zhang J."/>
            <person name="Zhao Z."/>
            <person name="Zhou C."/>
            <person name="Zhu D."/>
            <person name="Lee S."/>
            <person name="Bess C."/>
            <person name="Blankenburg K."/>
            <person name="Forbes L."/>
            <person name="Fu Q."/>
            <person name="Gubbala S."/>
            <person name="Hirani K."/>
            <person name="Jayaseelan J.C."/>
            <person name="Lara F."/>
            <person name="Munidasa M."/>
            <person name="Palculict T."/>
            <person name="Patil S."/>
            <person name="Pu L.-L."/>
            <person name="Saada N."/>
            <person name="Tang L."/>
            <person name="Weissenberger G."/>
            <person name="Zhu Y."/>
            <person name="Hemphill L."/>
            <person name="Shang Y."/>
            <person name="Youmans B."/>
            <person name="Ayvaz T."/>
            <person name="Ross M."/>
            <person name="Santibanez J."/>
            <person name="Aqrawi P."/>
            <person name="Gross S."/>
            <person name="Joshi V."/>
            <person name="Fowler G."/>
            <person name="Nazareth L."/>
            <person name="Reid J."/>
            <person name="Worley K."/>
            <person name="Petrosino J."/>
            <person name="Highlander S."/>
            <person name="Gibbs R."/>
        </authorList>
    </citation>
    <scope>NUCLEOTIDE SEQUENCE [LARGE SCALE GENOMIC DNA]</scope>
    <source>
        <strain evidence="1 2">ATCC BAA-614</strain>
    </source>
</reference>
<evidence type="ECO:0000313" key="1">
    <source>
        <dbReference type="EMBL" id="EFG75186.1"/>
    </source>
</evidence>
<dbReference type="Proteomes" id="UP000003653">
    <property type="component" value="Unassembled WGS sequence"/>
</dbReference>
<name>D5PFB6_9MYCO</name>
<accession>D5PFB6</accession>
<gene>
    <name evidence="1" type="ORF">HMPREF0591_4864</name>
</gene>
<keyword evidence="2" id="KW-1185">Reference proteome</keyword>
<comment type="caution">
    <text evidence="1">The sequence shown here is derived from an EMBL/GenBank/DDBJ whole genome shotgun (WGS) entry which is preliminary data.</text>
</comment>
<dbReference type="RefSeq" id="WP_007168853.1">
    <property type="nucleotide sequence ID" value="NZ_GG770554.1"/>
</dbReference>
<dbReference type="AlphaFoldDB" id="D5PFB6"/>
<protein>
    <submittedName>
        <fullName evidence="1">Uncharacterized protein</fullName>
    </submittedName>
</protein>
<sequence length="90" mass="9816">MRPETDEWLAPLIAAANHSAIDVPAVVLRASMSAAEADDPAVDRLARTAPAGARLSGIDWVRFGQLQRHELGWETTYPACPGFPERRHLA</sequence>